<dbReference type="PIRSF" id="PIRSF006698">
    <property type="entry name" value="Septin"/>
    <property type="match status" value="1"/>
</dbReference>
<keyword evidence="1 3" id="KW-0547">Nucleotide-binding</keyword>
<dbReference type="InterPro" id="IPR030379">
    <property type="entry name" value="G_SEPTIN_dom"/>
</dbReference>
<comment type="similarity">
    <text evidence="3">Belongs to the TRAFAC class TrmE-Era-EngA-EngB-Septin-like GTPase superfamily. Septin GTPase family.</text>
</comment>
<evidence type="ECO:0000259" key="5">
    <source>
        <dbReference type="PROSITE" id="PS51719"/>
    </source>
</evidence>
<organism evidence="6 7">
    <name type="scientific">Sinocyclocheilus grahami</name>
    <name type="common">Dianchi golden-line fish</name>
    <name type="synonym">Barbus grahami</name>
    <dbReference type="NCBI Taxonomy" id="75366"/>
    <lineage>
        <taxon>Eukaryota</taxon>
        <taxon>Metazoa</taxon>
        <taxon>Chordata</taxon>
        <taxon>Craniata</taxon>
        <taxon>Vertebrata</taxon>
        <taxon>Euteleostomi</taxon>
        <taxon>Actinopterygii</taxon>
        <taxon>Neopterygii</taxon>
        <taxon>Teleostei</taxon>
        <taxon>Ostariophysi</taxon>
        <taxon>Cypriniformes</taxon>
        <taxon>Cyprinidae</taxon>
        <taxon>Cyprininae</taxon>
        <taxon>Sinocyclocheilus</taxon>
    </lineage>
</organism>
<dbReference type="PANTHER" id="PTHR18884">
    <property type="entry name" value="SEPTIN"/>
    <property type="match status" value="1"/>
</dbReference>
<feature type="domain" description="Septin-type G" evidence="5">
    <location>
        <begin position="1"/>
        <end position="313"/>
    </location>
</feature>
<keyword evidence="2 3" id="KW-0342">GTP-binding</keyword>
<evidence type="ECO:0000256" key="4">
    <source>
        <dbReference type="SAM" id="MobiDB-lite"/>
    </source>
</evidence>
<evidence type="ECO:0000256" key="2">
    <source>
        <dbReference type="ARBA" id="ARBA00023134"/>
    </source>
</evidence>
<sequence length="323" mass="37115">MESLLRDPDTSLCDSTEAEDKDESIRSSHMFGSSSSLAEEKTHPKYVGIVTLPNQVQQKAVKKGFVFNLMVVGESGLGKSTLVNSLFLTNLYMDRCMPDVNNVEKWFSPKFRSMVSNFFFWKAAVHYVDQEMEKYRRNEIGLNRKNITDNRVHCCLYFISPHGHGLKPIDVNFMKALDQKVNIVPVLAKADSLTPKETCNMKAKILTEIDKFKIRIFQVPECDPDNGDLFKQQTLELKRSIPLAVIGSNTVVERNGRRVRARVYPWGIVEVENPSHSDFVHLRNMLVRTHMQDLIHTTHYVLYENYRINCLVLKDRATTLSNV</sequence>
<evidence type="ECO:0000256" key="1">
    <source>
        <dbReference type="ARBA" id="ARBA00022741"/>
    </source>
</evidence>
<evidence type="ECO:0000313" key="6">
    <source>
        <dbReference type="Ensembl" id="ENSSGRP00000091805.1"/>
    </source>
</evidence>
<reference evidence="6" key="2">
    <citation type="submission" date="2025-09" db="UniProtKB">
        <authorList>
            <consortium name="Ensembl"/>
        </authorList>
    </citation>
    <scope>IDENTIFICATION</scope>
</reference>
<protein>
    <submittedName>
        <fullName evidence="6">Zgc:162239</fullName>
    </submittedName>
</protein>
<dbReference type="Pfam" id="PF00735">
    <property type="entry name" value="Septin"/>
    <property type="match status" value="2"/>
</dbReference>
<dbReference type="OMA" id="MDEHIGE"/>
<dbReference type="PROSITE" id="PS51719">
    <property type="entry name" value="G_SEPTIN"/>
    <property type="match status" value="1"/>
</dbReference>
<dbReference type="AlphaFoldDB" id="A0A672RSG3"/>
<reference evidence="6" key="1">
    <citation type="submission" date="2025-08" db="UniProtKB">
        <authorList>
            <consortium name="Ensembl"/>
        </authorList>
    </citation>
    <scope>IDENTIFICATION</scope>
</reference>
<evidence type="ECO:0000256" key="3">
    <source>
        <dbReference type="RuleBase" id="RU004560"/>
    </source>
</evidence>
<dbReference type="Ensembl" id="ENSSGRT00000097714.1">
    <property type="protein sequence ID" value="ENSSGRP00000091805.1"/>
    <property type="gene ID" value="ENSSGRG00000046017.1"/>
</dbReference>
<dbReference type="InterPro" id="IPR016491">
    <property type="entry name" value="Septin"/>
</dbReference>
<accession>A0A672RSG3</accession>
<evidence type="ECO:0000313" key="7">
    <source>
        <dbReference type="Proteomes" id="UP000472262"/>
    </source>
</evidence>
<dbReference type="Gene3D" id="3.40.50.300">
    <property type="entry name" value="P-loop containing nucleotide triphosphate hydrolases"/>
    <property type="match status" value="1"/>
</dbReference>
<feature type="region of interest" description="Disordered" evidence="4">
    <location>
        <begin position="1"/>
        <end position="37"/>
    </location>
</feature>
<dbReference type="GO" id="GO:0005525">
    <property type="term" value="F:GTP binding"/>
    <property type="evidence" value="ECO:0007669"/>
    <property type="project" value="UniProtKB-KW"/>
</dbReference>
<dbReference type="SUPFAM" id="SSF52540">
    <property type="entry name" value="P-loop containing nucleoside triphosphate hydrolases"/>
    <property type="match status" value="1"/>
</dbReference>
<dbReference type="CDD" id="cd01850">
    <property type="entry name" value="CDC_Septin"/>
    <property type="match status" value="1"/>
</dbReference>
<dbReference type="InParanoid" id="A0A672RSG3"/>
<proteinExistence type="inferred from homology"/>
<dbReference type="InterPro" id="IPR027417">
    <property type="entry name" value="P-loop_NTPase"/>
</dbReference>
<keyword evidence="7" id="KW-1185">Reference proteome</keyword>
<name>A0A672RSG3_SINGR</name>
<dbReference type="Proteomes" id="UP000472262">
    <property type="component" value="Unassembled WGS sequence"/>
</dbReference>